<dbReference type="Proteomes" id="UP000886885">
    <property type="component" value="Chromosome 18A"/>
</dbReference>
<evidence type="ECO:0000313" key="2">
    <source>
        <dbReference type="Proteomes" id="UP000886885"/>
    </source>
</evidence>
<accession>A0A8X8C2X5</accession>
<keyword evidence="2" id="KW-1185">Reference proteome</keyword>
<dbReference type="PANTHER" id="PTHR33168">
    <property type="entry name" value="STRESS INDUCED PROTEIN-RELATED"/>
    <property type="match status" value="1"/>
</dbReference>
<reference evidence="1" key="1">
    <citation type="journal article" date="2020" name="bioRxiv">
        <title>Hybrid origin of Populus tomentosa Carr. identified through genome sequencing and phylogenomic analysis.</title>
        <authorList>
            <person name="An X."/>
            <person name="Gao K."/>
            <person name="Chen Z."/>
            <person name="Li J."/>
            <person name="Yang X."/>
            <person name="Yang X."/>
            <person name="Zhou J."/>
            <person name="Guo T."/>
            <person name="Zhao T."/>
            <person name="Huang S."/>
            <person name="Miao D."/>
            <person name="Khan W.U."/>
            <person name="Rao P."/>
            <person name="Ye M."/>
            <person name="Lei B."/>
            <person name="Liao W."/>
            <person name="Wang J."/>
            <person name="Ji L."/>
            <person name="Li Y."/>
            <person name="Guo B."/>
            <person name="Mustafa N.S."/>
            <person name="Li S."/>
            <person name="Yun Q."/>
            <person name="Keller S.R."/>
            <person name="Mao J."/>
            <person name="Zhang R."/>
            <person name="Strauss S.H."/>
        </authorList>
    </citation>
    <scope>NUCLEOTIDE SEQUENCE</scope>
    <source>
        <strain evidence="1">GM15</strain>
        <tissue evidence="1">Leaf</tissue>
    </source>
</reference>
<sequence length="318" mass="36022">MASISEPNSPSSSSLKHKLKSTLCSFQKHSHHHRHHVTFNNSDKHVHQKHDLYAVQEAMNAESQEDIRVNKTSYLSSCIGKHGHRHGRGHRRRHTMSANFHYDATSYALNFDEGKGNDDGARSCDSRLMDFSSRLPPSPTRDTDIYIYGNLPETRQTGFGQCHKETQTPLSLQMVRGLTDHGHGVHLELILVAMRPTPLSLHMVRYHLDHGHGVPSWVPIYPLARPNQEIKTFKQPARYGRTQKQGIFPSPNPKSLQDNVLCVDCESTGSRANVTETPQGLENWQILDAFSDRLRLSNSGSQEGFFPYPINESTERFP</sequence>
<dbReference type="AlphaFoldDB" id="A0A8X8C2X5"/>
<comment type="caution">
    <text evidence="1">The sequence shown here is derived from an EMBL/GenBank/DDBJ whole genome shotgun (WGS) entry which is preliminary data.</text>
</comment>
<dbReference type="EMBL" id="JAAWWB010000035">
    <property type="protein sequence ID" value="KAG6740929.1"/>
    <property type="molecule type" value="Genomic_DNA"/>
</dbReference>
<name>A0A8X8C2X5_POPTO</name>
<dbReference type="OrthoDB" id="657187at2759"/>
<protein>
    <submittedName>
        <fullName evidence="1">Uncharacterized protein</fullName>
    </submittedName>
</protein>
<organism evidence="1 2">
    <name type="scientific">Populus tomentosa</name>
    <name type="common">Chinese white poplar</name>
    <dbReference type="NCBI Taxonomy" id="118781"/>
    <lineage>
        <taxon>Eukaryota</taxon>
        <taxon>Viridiplantae</taxon>
        <taxon>Streptophyta</taxon>
        <taxon>Embryophyta</taxon>
        <taxon>Tracheophyta</taxon>
        <taxon>Spermatophyta</taxon>
        <taxon>Magnoliopsida</taxon>
        <taxon>eudicotyledons</taxon>
        <taxon>Gunneridae</taxon>
        <taxon>Pentapetalae</taxon>
        <taxon>rosids</taxon>
        <taxon>fabids</taxon>
        <taxon>Malpighiales</taxon>
        <taxon>Salicaceae</taxon>
        <taxon>Saliceae</taxon>
        <taxon>Populus</taxon>
    </lineage>
</organism>
<evidence type="ECO:0000313" key="1">
    <source>
        <dbReference type="EMBL" id="KAG6740929.1"/>
    </source>
</evidence>
<gene>
    <name evidence="1" type="ORF">POTOM_056400</name>
</gene>
<proteinExistence type="predicted"/>